<comment type="caution">
    <text evidence="2">The sequence shown here is derived from an EMBL/GenBank/DDBJ whole genome shotgun (WGS) entry which is preliminary data.</text>
</comment>
<dbReference type="Pfam" id="PF18701">
    <property type="entry name" value="DUF5641"/>
    <property type="match status" value="1"/>
</dbReference>
<gene>
    <name evidence="2" type="ORF">MNOR_LOCUS34447</name>
</gene>
<name>A0AAV2SAN8_MEGNR</name>
<organism evidence="2 3">
    <name type="scientific">Meganyctiphanes norvegica</name>
    <name type="common">Northern krill</name>
    <name type="synonym">Thysanopoda norvegica</name>
    <dbReference type="NCBI Taxonomy" id="48144"/>
    <lineage>
        <taxon>Eukaryota</taxon>
        <taxon>Metazoa</taxon>
        <taxon>Ecdysozoa</taxon>
        <taxon>Arthropoda</taxon>
        <taxon>Crustacea</taxon>
        <taxon>Multicrustacea</taxon>
        <taxon>Malacostraca</taxon>
        <taxon>Eumalacostraca</taxon>
        <taxon>Eucarida</taxon>
        <taxon>Euphausiacea</taxon>
        <taxon>Euphausiidae</taxon>
        <taxon>Meganyctiphanes</taxon>
    </lineage>
</organism>
<protein>
    <recommendedName>
        <fullName evidence="1">DUF5641 domain-containing protein</fullName>
    </recommendedName>
</protein>
<reference evidence="2 3" key="1">
    <citation type="submission" date="2024-05" db="EMBL/GenBank/DDBJ databases">
        <authorList>
            <person name="Wallberg A."/>
        </authorList>
    </citation>
    <scope>NUCLEOTIDE SEQUENCE [LARGE SCALE GENOMIC DNA]</scope>
</reference>
<feature type="non-terminal residue" evidence="2">
    <location>
        <position position="1"/>
    </location>
</feature>
<dbReference type="GO" id="GO:0003676">
    <property type="term" value="F:nucleic acid binding"/>
    <property type="evidence" value="ECO:0007669"/>
    <property type="project" value="InterPro"/>
</dbReference>
<evidence type="ECO:0000313" key="2">
    <source>
        <dbReference type="EMBL" id="CAL4173904.1"/>
    </source>
</evidence>
<dbReference type="InterPro" id="IPR040676">
    <property type="entry name" value="DUF5641"/>
</dbReference>
<dbReference type="PANTHER" id="PTHR47331">
    <property type="entry name" value="PHD-TYPE DOMAIN-CONTAINING PROTEIN"/>
    <property type="match status" value="1"/>
</dbReference>
<sequence length="259" mass="30055">IQKGIEWKFLPSRASWMGGGVWERLVGMVKIELTKMQGKAKFNEYEWRAHFAEIEAILNDRPLTYVTTGGTEPEVVTPKSYLHGGLDEAALGSDFNVDQMLMEVKRYQEEPLRLYKERVKIKEQFWKNLKDNYLTLLRHAKGRPTNSKGHYTSKEPNIGAVVMICDNDMRLKWRMCIITELYESSDGQVRSAKVRTTLPAKNLERNRTLAIRFRKKAINHLIPLELEVEGYEEIVLNESSQSLYRDPYDTTLMPHSTQS</sequence>
<feature type="non-terminal residue" evidence="2">
    <location>
        <position position="259"/>
    </location>
</feature>
<dbReference type="EMBL" id="CAXKWB010053114">
    <property type="protein sequence ID" value="CAL4173904.1"/>
    <property type="molecule type" value="Genomic_DNA"/>
</dbReference>
<dbReference type="InterPro" id="IPR036397">
    <property type="entry name" value="RNaseH_sf"/>
</dbReference>
<dbReference type="Gene3D" id="3.30.420.10">
    <property type="entry name" value="Ribonuclease H-like superfamily/Ribonuclease H"/>
    <property type="match status" value="1"/>
</dbReference>
<evidence type="ECO:0000313" key="3">
    <source>
        <dbReference type="Proteomes" id="UP001497623"/>
    </source>
</evidence>
<evidence type="ECO:0000259" key="1">
    <source>
        <dbReference type="Pfam" id="PF18701"/>
    </source>
</evidence>
<accession>A0AAV2SAN8</accession>
<proteinExistence type="predicted"/>
<dbReference type="PANTHER" id="PTHR47331:SF2">
    <property type="match status" value="1"/>
</dbReference>
<dbReference type="Proteomes" id="UP001497623">
    <property type="component" value="Unassembled WGS sequence"/>
</dbReference>
<dbReference type="AlphaFoldDB" id="A0AAV2SAN8"/>
<keyword evidence="3" id="KW-1185">Reference proteome</keyword>
<feature type="domain" description="DUF5641" evidence="1">
    <location>
        <begin position="116"/>
        <end position="197"/>
    </location>
</feature>